<keyword evidence="3" id="KW-0804">Transcription</keyword>
<gene>
    <name evidence="5" type="ORF">H9661_02945</name>
</gene>
<evidence type="ECO:0000256" key="3">
    <source>
        <dbReference type="ARBA" id="ARBA00023163"/>
    </source>
</evidence>
<dbReference type="Pfam" id="PF00543">
    <property type="entry name" value="P-II"/>
    <property type="match status" value="1"/>
</dbReference>
<dbReference type="RefSeq" id="WP_143316669.1">
    <property type="nucleotide sequence ID" value="NZ_JACSRA010000003.1"/>
</dbReference>
<keyword evidence="2" id="KW-0805">Transcription regulation</keyword>
<dbReference type="Proteomes" id="UP000627781">
    <property type="component" value="Unassembled WGS sequence"/>
</dbReference>
<sequence>MYMIRAILRPEKVNIVLSELLDAGFPEVTKMSVFGRGKQKGIKVGDIHYDELPKEMLLLAVKDEDKDDVIRVIMKNSRTGEKGAFGDGKIFVSPIETAYTVSSGKEGL</sequence>
<organism evidence="5 6">
    <name type="scientific">Clostridium cibarium</name>
    <dbReference type="NCBI Taxonomy" id="2762247"/>
    <lineage>
        <taxon>Bacteria</taxon>
        <taxon>Bacillati</taxon>
        <taxon>Bacillota</taxon>
        <taxon>Clostridia</taxon>
        <taxon>Eubacteriales</taxon>
        <taxon>Clostridiaceae</taxon>
        <taxon>Clostridium</taxon>
    </lineage>
</organism>
<dbReference type="InterPro" id="IPR011322">
    <property type="entry name" value="N-reg_PII-like_a/b"/>
</dbReference>
<comment type="function">
    <text evidence="1">Could be involved in the regulation of nitrogen fixation.</text>
</comment>
<accession>A0ABR8PQ53</accession>
<dbReference type="PANTHER" id="PTHR30115:SF13">
    <property type="entry name" value="PII-LIKE PROTEIN GLNBI"/>
    <property type="match status" value="1"/>
</dbReference>
<evidence type="ECO:0000313" key="6">
    <source>
        <dbReference type="Proteomes" id="UP000627781"/>
    </source>
</evidence>
<evidence type="ECO:0000256" key="1">
    <source>
        <dbReference type="ARBA" id="ARBA00002440"/>
    </source>
</evidence>
<dbReference type="EMBL" id="JACSRA010000003">
    <property type="protein sequence ID" value="MBD7910306.1"/>
    <property type="molecule type" value="Genomic_DNA"/>
</dbReference>
<dbReference type="PANTHER" id="PTHR30115">
    <property type="entry name" value="NITROGEN REGULATORY PROTEIN P-II"/>
    <property type="match status" value="1"/>
</dbReference>
<protein>
    <submittedName>
        <fullName evidence="5">P-II family nitrogen regulator</fullName>
    </submittedName>
</protein>
<dbReference type="SUPFAM" id="SSF54913">
    <property type="entry name" value="GlnB-like"/>
    <property type="match status" value="1"/>
</dbReference>
<dbReference type="PRINTS" id="PR00340">
    <property type="entry name" value="PIIGLNB"/>
</dbReference>
<keyword evidence="6" id="KW-1185">Reference proteome</keyword>
<comment type="caution">
    <text evidence="5">The sequence shown here is derived from an EMBL/GenBank/DDBJ whole genome shotgun (WGS) entry which is preliminary data.</text>
</comment>
<dbReference type="InterPro" id="IPR015867">
    <property type="entry name" value="N-reg_PII/ATP_PRibTrfase_C"/>
</dbReference>
<dbReference type="PROSITE" id="PS51343">
    <property type="entry name" value="PII_GLNB_DOM"/>
    <property type="match status" value="1"/>
</dbReference>
<name>A0ABR8PQ53_9CLOT</name>
<reference evidence="5 6" key="1">
    <citation type="submission" date="2020-08" db="EMBL/GenBank/DDBJ databases">
        <title>A Genomic Blueprint of the Chicken Gut Microbiome.</title>
        <authorList>
            <person name="Gilroy R."/>
            <person name="Ravi A."/>
            <person name="Getino M."/>
            <person name="Pursley I."/>
            <person name="Horton D.L."/>
            <person name="Alikhan N.-F."/>
            <person name="Baker D."/>
            <person name="Gharbi K."/>
            <person name="Hall N."/>
            <person name="Watson M."/>
            <person name="Adriaenssens E.M."/>
            <person name="Foster-Nyarko E."/>
            <person name="Jarju S."/>
            <person name="Secka A."/>
            <person name="Antonio M."/>
            <person name="Oren A."/>
            <person name="Chaudhuri R."/>
            <person name="La Ragione R.M."/>
            <person name="Hildebrand F."/>
            <person name="Pallen M.J."/>
        </authorList>
    </citation>
    <scope>NUCLEOTIDE SEQUENCE [LARGE SCALE GENOMIC DNA]</scope>
    <source>
        <strain evidence="5 6">Sa3CVN1</strain>
    </source>
</reference>
<proteinExistence type="predicted"/>
<evidence type="ECO:0000256" key="4">
    <source>
        <dbReference type="ARBA" id="ARBA00023231"/>
    </source>
</evidence>
<dbReference type="InterPro" id="IPR002187">
    <property type="entry name" value="N-reg_PII"/>
</dbReference>
<keyword evidence="4" id="KW-0535">Nitrogen fixation</keyword>
<evidence type="ECO:0000313" key="5">
    <source>
        <dbReference type="EMBL" id="MBD7910306.1"/>
    </source>
</evidence>
<evidence type="ECO:0000256" key="2">
    <source>
        <dbReference type="ARBA" id="ARBA00023015"/>
    </source>
</evidence>
<dbReference type="SMART" id="SM00938">
    <property type="entry name" value="P-II"/>
    <property type="match status" value="1"/>
</dbReference>
<dbReference type="Gene3D" id="3.30.70.120">
    <property type="match status" value="1"/>
</dbReference>